<sequence length="336" mass="35380">MVKGKAVHFVDEEQSDRRFFMHKTQWFPVGFVAGLVALAAPGFAGDLGAAVSGKGTTASPAAESSSSGCPQNADGTFCWMSPDIGQAWASGFIGSGVSINVSDDFTGQPIDGDLGRGTQRQRHGDWVAQIAGMVAPGANIFKYDYLEESSIVLQDGLNVINASYGMWEPLSQHPREQAIVGAAWAGTAIVTKSADNHSREVGQPHVGDFDELTIGLIGAPSAIFVGALEHNGTPENKARLEPYSNYAGSNPEVQNHFLTVGVERDEIGQRGTSFAAPVVAGYAAILGSKFTSATPIQITNQLLDTARTDTLVNYNPAAYGRGEASLSRALAPVSIH</sequence>
<dbReference type="CDD" id="cd00306">
    <property type="entry name" value="Peptidases_S8_S53"/>
    <property type="match status" value="1"/>
</dbReference>
<comment type="caution">
    <text evidence="6">The sequence shown here is derived from an EMBL/GenBank/DDBJ whole genome shotgun (WGS) entry which is preliminary data.</text>
</comment>
<keyword evidence="4" id="KW-1133">Transmembrane helix</keyword>
<dbReference type="RefSeq" id="WP_246713962.1">
    <property type="nucleotide sequence ID" value="NZ_JAWJWH010000032.1"/>
</dbReference>
<gene>
    <name evidence="6" type="ORF">R1523_34000</name>
</gene>
<keyword evidence="2 6" id="KW-0378">Hydrolase</keyword>
<evidence type="ECO:0000256" key="4">
    <source>
        <dbReference type="SAM" id="Phobius"/>
    </source>
</evidence>
<accession>A0ABU3YXB2</accession>
<evidence type="ECO:0000256" key="1">
    <source>
        <dbReference type="ARBA" id="ARBA00022670"/>
    </source>
</evidence>
<evidence type="ECO:0000313" key="6">
    <source>
        <dbReference type="EMBL" id="MDV4190495.1"/>
    </source>
</evidence>
<reference evidence="7" key="1">
    <citation type="journal article" date="2023" name="Int. J. Mol. Sci.">
        <title>Genomic and Metabolic Characterization of Plant Growth-Promoting Rhizobacteria Isolated from Nodules of Clovers Grown in Non-Farmed Soil.</title>
        <authorList>
            <person name="Wojcik M."/>
            <person name="Koper P."/>
            <person name="Zebracki K."/>
            <person name="Marczak M."/>
            <person name="Mazur A."/>
        </authorList>
    </citation>
    <scope>NUCLEOTIDE SEQUENCE [LARGE SCALE GENOMIC DNA]</scope>
    <source>
        <strain evidence="7">KB12</strain>
    </source>
</reference>
<dbReference type="EMBL" id="JAWJWI010000032">
    <property type="protein sequence ID" value="MDV4190495.1"/>
    <property type="molecule type" value="Genomic_DNA"/>
</dbReference>
<keyword evidence="4" id="KW-0812">Transmembrane</keyword>
<evidence type="ECO:0000259" key="5">
    <source>
        <dbReference type="Pfam" id="PF00082"/>
    </source>
</evidence>
<proteinExistence type="predicted"/>
<dbReference type="Proteomes" id="UP001187203">
    <property type="component" value="Unassembled WGS sequence"/>
</dbReference>
<keyword evidence="3" id="KW-0720">Serine protease</keyword>
<feature type="transmembrane region" description="Helical" evidence="4">
    <location>
        <begin position="26"/>
        <end position="44"/>
    </location>
</feature>
<dbReference type="PROSITE" id="PS00138">
    <property type="entry name" value="SUBTILASE_SER"/>
    <property type="match status" value="1"/>
</dbReference>
<keyword evidence="7" id="KW-1185">Reference proteome</keyword>
<keyword evidence="4" id="KW-0472">Membrane</keyword>
<dbReference type="Gene3D" id="3.40.50.200">
    <property type="entry name" value="Peptidase S8/S53 domain"/>
    <property type="match status" value="1"/>
</dbReference>
<dbReference type="EC" id="3.4.-.-" evidence="6"/>
<evidence type="ECO:0000256" key="2">
    <source>
        <dbReference type="ARBA" id="ARBA00022801"/>
    </source>
</evidence>
<dbReference type="InterPro" id="IPR000209">
    <property type="entry name" value="Peptidase_S8/S53_dom"/>
</dbReference>
<dbReference type="InterPro" id="IPR023828">
    <property type="entry name" value="Peptidase_S8_Ser-AS"/>
</dbReference>
<organism evidence="6 7">
    <name type="scientific">Rhizobium brockwellii</name>
    <dbReference type="NCBI Taxonomy" id="3019932"/>
    <lineage>
        <taxon>Bacteria</taxon>
        <taxon>Pseudomonadati</taxon>
        <taxon>Pseudomonadota</taxon>
        <taxon>Alphaproteobacteria</taxon>
        <taxon>Hyphomicrobiales</taxon>
        <taxon>Rhizobiaceae</taxon>
        <taxon>Rhizobium/Agrobacterium group</taxon>
        <taxon>Rhizobium</taxon>
    </lineage>
</organism>
<dbReference type="Pfam" id="PF00082">
    <property type="entry name" value="Peptidase_S8"/>
    <property type="match status" value="1"/>
</dbReference>
<protein>
    <submittedName>
        <fullName evidence="6">S8/S53 family peptidase</fullName>
        <ecNumber evidence="6">3.4.-.-</ecNumber>
    </submittedName>
</protein>
<evidence type="ECO:0000313" key="7">
    <source>
        <dbReference type="Proteomes" id="UP001187203"/>
    </source>
</evidence>
<keyword evidence="1" id="KW-0645">Protease</keyword>
<feature type="domain" description="Peptidase S8/S53" evidence="5">
    <location>
        <begin position="127"/>
        <end position="320"/>
    </location>
</feature>
<name>A0ABU3YXB2_9HYPH</name>
<evidence type="ECO:0000256" key="3">
    <source>
        <dbReference type="ARBA" id="ARBA00022825"/>
    </source>
</evidence>
<dbReference type="SUPFAM" id="SSF52743">
    <property type="entry name" value="Subtilisin-like"/>
    <property type="match status" value="1"/>
</dbReference>
<dbReference type="InterPro" id="IPR036852">
    <property type="entry name" value="Peptidase_S8/S53_dom_sf"/>
</dbReference>
<dbReference type="GO" id="GO:0016787">
    <property type="term" value="F:hydrolase activity"/>
    <property type="evidence" value="ECO:0007669"/>
    <property type="project" value="UniProtKB-KW"/>
</dbReference>